<evidence type="ECO:0000313" key="4">
    <source>
        <dbReference type="Proteomes" id="UP000435649"/>
    </source>
</evidence>
<gene>
    <name evidence="3" type="ORF">FYJ85_05290</name>
</gene>
<dbReference type="RefSeq" id="WP_106054600.1">
    <property type="nucleotide sequence ID" value="NZ_CALXOB010000019.1"/>
</dbReference>
<evidence type="ECO:0000256" key="1">
    <source>
        <dbReference type="ARBA" id="ARBA00022801"/>
    </source>
</evidence>
<dbReference type="InterPro" id="IPR013094">
    <property type="entry name" value="AB_hydrolase_3"/>
</dbReference>
<evidence type="ECO:0000259" key="2">
    <source>
        <dbReference type="Pfam" id="PF07859"/>
    </source>
</evidence>
<keyword evidence="1 3" id="KW-0378">Hydrolase</keyword>
<feature type="domain" description="Alpha/beta hydrolase fold-3" evidence="2">
    <location>
        <begin position="48"/>
        <end position="132"/>
    </location>
</feature>
<dbReference type="PANTHER" id="PTHR48081:SF9">
    <property type="entry name" value="CARBOXYLESTERASE"/>
    <property type="match status" value="1"/>
</dbReference>
<organism evidence="3 4">
    <name type="scientific">Victivallis lenta</name>
    <dbReference type="NCBI Taxonomy" id="2606640"/>
    <lineage>
        <taxon>Bacteria</taxon>
        <taxon>Pseudomonadati</taxon>
        <taxon>Lentisphaerota</taxon>
        <taxon>Lentisphaeria</taxon>
        <taxon>Victivallales</taxon>
        <taxon>Victivallaceae</taxon>
        <taxon>Victivallis</taxon>
    </lineage>
</organism>
<name>A0A844G1K9_9BACT</name>
<dbReference type="EMBL" id="VUNS01000004">
    <property type="protein sequence ID" value="MST96458.1"/>
    <property type="molecule type" value="Genomic_DNA"/>
</dbReference>
<evidence type="ECO:0000313" key="3">
    <source>
        <dbReference type="EMBL" id="MST96458.1"/>
    </source>
</evidence>
<dbReference type="PANTHER" id="PTHR48081">
    <property type="entry name" value="AB HYDROLASE SUPERFAMILY PROTEIN C4A8.06C"/>
    <property type="match status" value="1"/>
</dbReference>
<comment type="caution">
    <text evidence="3">The sequence shown here is derived from an EMBL/GenBank/DDBJ whole genome shotgun (WGS) entry which is preliminary data.</text>
</comment>
<sequence length="260" mass="28128">MRSEWDDLGIPNEDAYHPVETADFGGRGRTDQQLYLRIPKRGTAFPAVVWFHGGGLTGGGREVPDALFDGRMAVIEARYRLSPEFPAPAALADAVAATAWTLKRAEARGIDPERVFVGGMSAGAWLAAMTGMDRSYLAAYGIDSRKLAGLLLVSGQMTTHFQLKIDLHYPQSQFEPVIDRYAPLGHLSPELPPILLVTGESGLDMPGRPEENALMAASLAALGHPLVRCFHIAGADHGGAFDRCEPFLTDFIAEASEARR</sequence>
<keyword evidence="4" id="KW-1185">Reference proteome</keyword>
<protein>
    <submittedName>
        <fullName evidence="3">Alpha/beta hydrolase fold domain-containing protein</fullName>
    </submittedName>
</protein>
<reference evidence="3 4" key="1">
    <citation type="submission" date="2019-08" db="EMBL/GenBank/DDBJ databases">
        <title>In-depth cultivation of the pig gut microbiome towards novel bacterial diversity and tailored functional studies.</title>
        <authorList>
            <person name="Wylensek D."/>
            <person name="Hitch T.C.A."/>
            <person name="Clavel T."/>
        </authorList>
    </citation>
    <scope>NUCLEOTIDE SEQUENCE [LARGE SCALE GENOMIC DNA]</scope>
    <source>
        <strain evidence="3 4">BBE-744-WT-12</strain>
    </source>
</reference>
<dbReference type="GO" id="GO:0016787">
    <property type="term" value="F:hydrolase activity"/>
    <property type="evidence" value="ECO:0007669"/>
    <property type="project" value="UniProtKB-KW"/>
</dbReference>
<dbReference type="AlphaFoldDB" id="A0A844G1K9"/>
<dbReference type="InterPro" id="IPR050300">
    <property type="entry name" value="GDXG_lipolytic_enzyme"/>
</dbReference>
<dbReference type="InterPro" id="IPR029058">
    <property type="entry name" value="AB_hydrolase_fold"/>
</dbReference>
<dbReference type="Proteomes" id="UP000435649">
    <property type="component" value="Unassembled WGS sequence"/>
</dbReference>
<accession>A0A844G1K9</accession>
<dbReference type="Gene3D" id="3.40.50.1820">
    <property type="entry name" value="alpha/beta hydrolase"/>
    <property type="match status" value="1"/>
</dbReference>
<dbReference type="SUPFAM" id="SSF53474">
    <property type="entry name" value="alpha/beta-Hydrolases"/>
    <property type="match status" value="1"/>
</dbReference>
<dbReference type="Pfam" id="PF07859">
    <property type="entry name" value="Abhydrolase_3"/>
    <property type="match status" value="1"/>
</dbReference>
<proteinExistence type="predicted"/>